<evidence type="ECO:0000313" key="2">
    <source>
        <dbReference type="EMBL" id="GEN81314.1"/>
    </source>
</evidence>
<dbReference type="PANTHER" id="PTHR35446:SF2">
    <property type="entry name" value="CARBOXYMUCONOLACTONE DECARBOXYLASE-LIKE DOMAIN-CONTAINING PROTEIN"/>
    <property type="match status" value="1"/>
</dbReference>
<dbReference type="Pfam" id="PF02627">
    <property type="entry name" value="CMD"/>
    <property type="match status" value="2"/>
</dbReference>
<feature type="domain" description="Carboxymuconolactone decarboxylase-like" evidence="1">
    <location>
        <begin position="42"/>
        <end position="95"/>
    </location>
</feature>
<dbReference type="GO" id="GO:0051920">
    <property type="term" value="F:peroxiredoxin activity"/>
    <property type="evidence" value="ECO:0007669"/>
    <property type="project" value="InterPro"/>
</dbReference>
<reference evidence="2 3" key="1">
    <citation type="submission" date="2019-07" db="EMBL/GenBank/DDBJ databases">
        <title>Whole genome shotgun sequence of Actinotalea fermentans NBRC 105374.</title>
        <authorList>
            <person name="Hosoyama A."/>
            <person name="Uohara A."/>
            <person name="Ohji S."/>
            <person name="Ichikawa N."/>
        </authorList>
    </citation>
    <scope>NUCLEOTIDE SEQUENCE [LARGE SCALE GENOMIC DNA]</scope>
    <source>
        <strain evidence="2 3">NBRC 105374</strain>
    </source>
</reference>
<evidence type="ECO:0000259" key="1">
    <source>
        <dbReference type="Pfam" id="PF02627"/>
    </source>
</evidence>
<dbReference type="Gene3D" id="1.20.1290.10">
    <property type="entry name" value="AhpD-like"/>
    <property type="match status" value="1"/>
</dbReference>
<dbReference type="SUPFAM" id="SSF69118">
    <property type="entry name" value="AhpD-like"/>
    <property type="match status" value="1"/>
</dbReference>
<name>A0A511Z1K6_9CELL</name>
<proteinExistence type="predicted"/>
<sequence length="203" mass="21793">MRAMAWISGPDEAEPDVQALFEADREALGFVREYTRVFAHRPAVYAAWAQLNGAVKASMDLRTYELATVAAARRLRSSYCCLAHGQVMLRRGMLDADGLRCAVADEPTDQLSERDRAVMALADAVAAGAADMTDEHLAPLRALGVPDDEILSVVLAAAARCFFSTVLDAVGAQPDRDFLELPDAVRRALVVGRPIAGEVAPPA</sequence>
<dbReference type="PANTHER" id="PTHR35446">
    <property type="entry name" value="SI:CH211-175M2.5"/>
    <property type="match status" value="1"/>
</dbReference>
<dbReference type="InterPro" id="IPR003779">
    <property type="entry name" value="CMD-like"/>
</dbReference>
<dbReference type="EMBL" id="BJYK01000011">
    <property type="protein sequence ID" value="GEN81314.1"/>
    <property type="molecule type" value="Genomic_DNA"/>
</dbReference>
<evidence type="ECO:0000313" key="3">
    <source>
        <dbReference type="Proteomes" id="UP000321484"/>
    </source>
</evidence>
<dbReference type="AlphaFoldDB" id="A0A511Z1K6"/>
<dbReference type="Proteomes" id="UP000321484">
    <property type="component" value="Unassembled WGS sequence"/>
</dbReference>
<keyword evidence="3" id="KW-1185">Reference proteome</keyword>
<dbReference type="InterPro" id="IPR029032">
    <property type="entry name" value="AhpD-like"/>
</dbReference>
<accession>A0A511Z1K6</accession>
<organism evidence="2 3">
    <name type="scientific">Actinotalea fermentans</name>
    <dbReference type="NCBI Taxonomy" id="43671"/>
    <lineage>
        <taxon>Bacteria</taxon>
        <taxon>Bacillati</taxon>
        <taxon>Actinomycetota</taxon>
        <taxon>Actinomycetes</taxon>
        <taxon>Micrococcales</taxon>
        <taxon>Cellulomonadaceae</taxon>
        <taxon>Actinotalea</taxon>
    </lineage>
</organism>
<protein>
    <recommendedName>
        <fullName evidence="1">Carboxymuconolactone decarboxylase-like domain-containing protein</fullName>
    </recommendedName>
</protein>
<comment type="caution">
    <text evidence="2">The sequence shown here is derived from an EMBL/GenBank/DDBJ whole genome shotgun (WGS) entry which is preliminary data.</text>
</comment>
<feature type="domain" description="Carboxymuconolactone decarboxylase-like" evidence="1">
    <location>
        <begin position="109"/>
        <end position="172"/>
    </location>
</feature>
<gene>
    <name evidence="2" type="ORF">AFE02nite_30480</name>
</gene>